<keyword evidence="5" id="KW-0053">Apoptosis</keyword>
<evidence type="ECO:0000313" key="12">
    <source>
        <dbReference type="EMBL" id="KAK9864629.1"/>
    </source>
</evidence>
<dbReference type="PANTHER" id="PTHR13448">
    <property type="entry name" value="TRANSMEMBRANE PROTEIN 214"/>
    <property type="match status" value="1"/>
</dbReference>
<comment type="subcellular location">
    <subcellularLocation>
        <location evidence="1">Endoplasmic reticulum membrane</location>
        <topology evidence="1">Multi-pass membrane protein</topology>
    </subcellularLocation>
</comment>
<accession>A0AAW1T839</accession>
<evidence type="ECO:0000256" key="5">
    <source>
        <dbReference type="ARBA" id="ARBA00022703"/>
    </source>
</evidence>
<evidence type="ECO:0000256" key="3">
    <source>
        <dbReference type="ARBA" id="ARBA00011720"/>
    </source>
</evidence>
<keyword evidence="7" id="KW-1133">Transmembrane helix</keyword>
<keyword evidence="13" id="KW-1185">Reference proteome</keyword>
<keyword evidence="4" id="KW-0812">Transmembrane</keyword>
<evidence type="ECO:0000256" key="6">
    <source>
        <dbReference type="ARBA" id="ARBA00022824"/>
    </source>
</evidence>
<feature type="compositionally biased region" description="Low complexity" evidence="11">
    <location>
        <begin position="23"/>
        <end position="32"/>
    </location>
</feature>
<sequence length="547" mass="58971">MQDGDWTTVDTRKKRQDIRQPEARAAAAVSASPKGRVDPLKAIDAAWRQQSAAKQEETTLLQAQQQASTAGGLDEQRFDTPQTDAAPPAKQPAKAKQKPPKVKRARVQSPELPHLEADTIELLLQQLEQKYPGDDSIQLQALVDHLLITFRNCAQVPHDKAHNHLLNSCQSDAYSILHRFLSSKSIGAMVATLQLVLKEASQATGGNSSRLPVKAGMTVAAILFVSCVPRVLLPLSAATSLIPSSDHKASATKMPQLDPAVAAWVLRVASSVEQGAGLAVAAWLRCLGGLIHLSAKHGFQLEYDSGPTCEPLVSPILLEALNQAECSNMDDKVCAALREHYPALQSLAFEGAEGGNFILPEEVRVALDAAARQASQQEQHGTCALDATIDNLMQALQMDIRSCCDAWQLRHRHQLRGSSAVLKRLVDSPPSGLKRLLSNAKARAVFSEMLQTIQQRSEQIASSSKGWQQAAATEAAEACGKLRQSCGSGPNSSFTWARWFGLMSVSSAAVLGAAMFAAHPQAFQDFLHRLPKDGQLAGYEVSYAIQG</sequence>
<dbReference type="EMBL" id="JALJOV010000330">
    <property type="protein sequence ID" value="KAK9864629.1"/>
    <property type="molecule type" value="Genomic_DNA"/>
</dbReference>
<gene>
    <name evidence="12" type="ORF">WJX84_004685</name>
</gene>
<organism evidence="12 13">
    <name type="scientific">Apatococcus fuscideae</name>
    <dbReference type="NCBI Taxonomy" id="2026836"/>
    <lineage>
        <taxon>Eukaryota</taxon>
        <taxon>Viridiplantae</taxon>
        <taxon>Chlorophyta</taxon>
        <taxon>core chlorophytes</taxon>
        <taxon>Trebouxiophyceae</taxon>
        <taxon>Chlorellales</taxon>
        <taxon>Chlorellaceae</taxon>
        <taxon>Apatococcus</taxon>
    </lineage>
</organism>
<keyword evidence="6" id="KW-0256">Endoplasmic reticulum</keyword>
<keyword evidence="8" id="KW-0472">Membrane</keyword>
<comment type="subunit">
    <text evidence="3">Constitutively interacts with CASP4; required for the localization of procaspase 4 to the ER.</text>
</comment>
<dbReference type="InterPro" id="IPR019308">
    <property type="entry name" value="TMEM214"/>
</dbReference>
<evidence type="ECO:0000256" key="7">
    <source>
        <dbReference type="ARBA" id="ARBA00022989"/>
    </source>
</evidence>
<comment type="function">
    <text evidence="10">Critical mediator, in cooperation with CASP4, of endoplasmic reticulum-stress induced apoptosis. Required or the activation of CASP4 following endoplasmic reticulum stress.</text>
</comment>
<evidence type="ECO:0000313" key="13">
    <source>
        <dbReference type="Proteomes" id="UP001485043"/>
    </source>
</evidence>
<reference evidence="12 13" key="1">
    <citation type="journal article" date="2024" name="Nat. Commun.">
        <title>Phylogenomics reveals the evolutionary origins of lichenization in chlorophyte algae.</title>
        <authorList>
            <person name="Puginier C."/>
            <person name="Libourel C."/>
            <person name="Otte J."/>
            <person name="Skaloud P."/>
            <person name="Haon M."/>
            <person name="Grisel S."/>
            <person name="Petersen M."/>
            <person name="Berrin J.G."/>
            <person name="Delaux P.M."/>
            <person name="Dal Grande F."/>
            <person name="Keller J."/>
        </authorList>
    </citation>
    <scope>NUCLEOTIDE SEQUENCE [LARGE SCALE GENOMIC DNA]</scope>
    <source>
        <strain evidence="12 13">SAG 2523</strain>
    </source>
</reference>
<evidence type="ECO:0000256" key="9">
    <source>
        <dbReference type="ARBA" id="ARBA00023180"/>
    </source>
</evidence>
<proteinExistence type="inferred from homology"/>
<evidence type="ECO:0000256" key="4">
    <source>
        <dbReference type="ARBA" id="ARBA00022692"/>
    </source>
</evidence>
<evidence type="ECO:0000256" key="8">
    <source>
        <dbReference type="ARBA" id="ARBA00023136"/>
    </source>
</evidence>
<evidence type="ECO:0000256" key="11">
    <source>
        <dbReference type="SAM" id="MobiDB-lite"/>
    </source>
</evidence>
<evidence type="ECO:0000256" key="10">
    <source>
        <dbReference type="ARBA" id="ARBA00024938"/>
    </source>
</evidence>
<dbReference type="Proteomes" id="UP001485043">
    <property type="component" value="Unassembled WGS sequence"/>
</dbReference>
<dbReference type="GO" id="GO:0005794">
    <property type="term" value="C:Golgi apparatus"/>
    <property type="evidence" value="ECO:0007669"/>
    <property type="project" value="TreeGrafter"/>
</dbReference>
<keyword evidence="9" id="KW-0325">Glycoprotein</keyword>
<feature type="compositionally biased region" description="Low complexity" evidence="11">
    <location>
        <begin position="58"/>
        <end position="67"/>
    </location>
</feature>
<dbReference type="GO" id="GO:0005789">
    <property type="term" value="C:endoplasmic reticulum membrane"/>
    <property type="evidence" value="ECO:0007669"/>
    <property type="project" value="UniProtKB-SubCell"/>
</dbReference>
<feature type="region of interest" description="Disordered" evidence="11">
    <location>
        <begin position="1"/>
        <end position="111"/>
    </location>
</feature>
<name>A0AAW1T839_9CHLO</name>
<comment type="similarity">
    <text evidence="2">Belongs to the TMEM214 family.</text>
</comment>
<comment type="caution">
    <text evidence="12">The sequence shown here is derived from an EMBL/GenBank/DDBJ whole genome shotgun (WGS) entry which is preliminary data.</text>
</comment>
<evidence type="ECO:0000256" key="1">
    <source>
        <dbReference type="ARBA" id="ARBA00004477"/>
    </source>
</evidence>
<dbReference type="AlphaFoldDB" id="A0AAW1T839"/>
<evidence type="ECO:0000256" key="2">
    <source>
        <dbReference type="ARBA" id="ARBA00007984"/>
    </source>
</evidence>
<protein>
    <submittedName>
        <fullName evidence="12">Uncharacterized protein</fullName>
    </submittedName>
</protein>
<dbReference type="PANTHER" id="PTHR13448:SF0">
    <property type="entry name" value="TRANSMEMBRANE PROTEIN 214"/>
    <property type="match status" value="1"/>
</dbReference>
<feature type="compositionally biased region" description="Basic residues" evidence="11">
    <location>
        <begin position="93"/>
        <end position="106"/>
    </location>
</feature>